<organism evidence="1 2">
    <name type="scientific">Zea mays</name>
    <name type="common">Maize</name>
    <dbReference type="NCBI Taxonomy" id="4577"/>
    <lineage>
        <taxon>Eukaryota</taxon>
        <taxon>Viridiplantae</taxon>
        <taxon>Streptophyta</taxon>
        <taxon>Embryophyta</taxon>
        <taxon>Tracheophyta</taxon>
        <taxon>Spermatophyta</taxon>
        <taxon>Magnoliopsida</taxon>
        <taxon>Liliopsida</taxon>
        <taxon>Poales</taxon>
        <taxon>Poaceae</taxon>
        <taxon>PACMAD clade</taxon>
        <taxon>Panicoideae</taxon>
        <taxon>Andropogonodae</taxon>
        <taxon>Andropogoneae</taxon>
        <taxon>Tripsacinae</taxon>
        <taxon>Zea</taxon>
    </lineage>
</organism>
<dbReference type="EMBL" id="AY506529">
    <property type="protein sequence ID" value="AAR91128.1"/>
    <property type="molecule type" value="Genomic_DNA"/>
</dbReference>
<protein>
    <recommendedName>
        <fullName evidence="3">Reverse transcriptase Ty1/copia-type domain-containing protein</fullName>
    </recommendedName>
</protein>
<gene>
    <name evidence="1" type="primary">orf117-d</name>
</gene>
<evidence type="ECO:0000313" key="2">
    <source>
        <dbReference type="Proteomes" id="UP000007305"/>
    </source>
</evidence>
<geneLocation type="mitochondrion" evidence="1"/>
<proteinExistence type="predicted"/>
<dbReference type="HOGENOM" id="CLU_2088341_0_0_1"/>
<sequence>MSVHATPTRFALASIKAYFSGFKGYIMASNFIMDPLIQSFFLLESLLLLSAEILHYVNSSRIFMRIILFLLSPSELRRQERTGKKAIGWVSKMKAYTDGSIYRYKARLVAKGYTQIG</sequence>
<dbReference type="AlphaFoldDB" id="Q6R9B7"/>
<reference evidence="1 2" key="1">
    <citation type="journal article" date="2004" name="Plant Physiol.">
        <title>Sequence and comparative analysis of the maize NB mitochondrial genome.</title>
        <authorList>
            <person name="Clifton S.W."/>
            <person name="Minx P."/>
            <person name="Fauron C.M.-R."/>
            <person name="Gibson M."/>
            <person name="Allen J.O."/>
            <person name="Sun H."/>
            <person name="Thompson M."/>
            <person name="Barbazuk W.B."/>
            <person name="Kanuganti S."/>
            <person name="Tayloe C."/>
            <person name="Meyer L."/>
            <person name="Wilson R.K."/>
            <person name="Newton K.J."/>
        </authorList>
    </citation>
    <scope>NUCLEOTIDE SEQUENCE</scope>
    <source>
        <strain evidence="2">cv. B37N</strain>
    </source>
</reference>
<dbReference type="GeneID" id="4055949"/>
<keyword evidence="1" id="KW-0496">Mitochondrion</keyword>
<evidence type="ECO:0008006" key="3">
    <source>
        <dbReference type="Google" id="ProtNLM"/>
    </source>
</evidence>
<evidence type="ECO:0000313" key="1">
    <source>
        <dbReference type="EMBL" id="AAR91128.1"/>
    </source>
</evidence>
<accession>Q6R9B7</accession>
<name>Q6R9B7_MAIZE</name>
<dbReference type="PaxDb" id="4577-GRMZM5G864490_P01"/>
<keyword evidence="2" id="KW-1185">Reference proteome</keyword>
<dbReference type="InParanoid" id="Q6R9B7"/>
<dbReference type="RefSeq" id="YP_588391.1">
    <property type="nucleotide sequence ID" value="NC_007982.1"/>
</dbReference>
<dbReference type="Proteomes" id="UP000007305">
    <property type="component" value="Mitochondrion"/>
</dbReference>